<evidence type="ECO:0000256" key="7">
    <source>
        <dbReference type="ARBA" id="ARBA00041661"/>
    </source>
</evidence>
<feature type="region of interest" description="Disordered" evidence="8">
    <location>
        <begin position="243"/>
        <end position="275"/>
    </location>
</feature>
<evidence type="ECO:0000256" key="3">
    <source>
        <dbReference type="ARBA" id="ARBA00022824"/>
    </source>
</evidence>
<dbReference type="InterPro" id="IPR044865">
    <property type="entry name" value="MRH_dom"/>
</dbReference>
<dbReference type="InterPro" id="IPR045149">
    <property type="entry name" value="OS-9-like"/>
</dbReference>
<proteinExistence type="predicted"/>
<evidence type="ECO:0000256" key="8">
    <source>
        <dbReference type="SAM" id="MobiDB-lite"/>
    </source>
</evidence>
<feature type="compositionally biased region" description="Basic and acidic residues" evidence="8">
    <location>
        <begin position="248"/>
        <end position="267"/>
    </location>
</feature>
<dbReference type="AlphaFoldDB" id="A0A5E4M623"/>
<evidence type="ECO:0000256" key="2">
    <source>
        <dbReference type="ARBA" id="ARBA00022729"/>
    </source>
</evidence>
<accession>A0A5E4M623</accession>
<evidence type="ECO:0000259" key="9">
    <source>
        <dbReference type="PROSITE" id="PS51914"/>
    </source>
</evidence>
<reference evidence="10 11" key="1">
    <citation type="submission" date="2019-08" db="EMBL/GenBank/DDBJ databases">
        <authorList>
            <person name="Alioto T."/>
            <person name="Alioto T."/>
            <person name="Gomez Garrido J."/>
        </authorList>
    </citation>
    <scope>NUCLEOTIDE SEQUENCE [LARGE SCALE GENOMIC DNA]</scope>
</reference>
<protein>
    <recommendedName>
        <fullName evidence="6">Endoplasmic reticulum lectin 1</fullName>
    </recommendedName>
    <alternativeName>
        <fullName evidence="7">ER lectin</fullName>
    </alternativeName>
</protein>
<dbReference type="PANTHER" id="PTHR15414">
    <property type="entry name" value="OS-9-RELATED"/>
    <property type="match status" value="1"/>
</dbReference>
<evidence type="ECO:0000313" key="10">
    <source>
        <dbReference type="EMBL" id="VVC26705.1"/>
    </source>
</evidence>
<dbReference type="PROSITE" id="PS51914">
    <property type="entry name" value="MRH"/>
    <property type="match status" value="2"/>
</dbReference>
<gene>
    <name evidence="10" type="ORF">CINCED_3A008627</name>
</gene>
<dbReference type="OrthoDB" id="239053at2759"/>
<keyword evidence="2" id="KW-0732">Signal</keyword>
<evidence type="ECO:0000313" key="11">
    <source>
        <dbReference type="Proteomes" id="UP000325440"/>
    </source>
</evidence>
<feature type="domain" description="MRH" evidence="9">
    <location>
        <begin position="84"/>
        <end position="219"/>
    </location>
</feature>
<dbReference type="InterPro" id="IPR012913">
    <property type="entry name" value="OS9-like_dom"/>
</dbReference>
<dbReference type="GO" id="GO:0030970">
    <property type="term" value="P:retrograde protein transport, ER to cytosol"/>
    <property type="evidence" value="ECO:0007669"/>
    <property type="project" value="TreeGrafter"/>
</dbReference>
<dbReference type="SUPFAM" id="SSF50911">
    <property type="entry name" value="Mannose 6-phosphate receptor domain"/>
    <property type="match status" value="2"/>
</dbReference>
<comment type="function">
    <text evidence="5">Probable lectin that binds selectively to improperly folded lumenal proteins. May function in endoplasmic reticulum quality control and endoplasmic reticulum-associated degradation (ERAD) of both non-glycosylated proteins and glycoproteins.</text>
</comment>
<evidence type="ECO:0000256" key="4">
    <source>
        <dbReference type="ARBA" id="ARBA00023157"/>
    </source>
</evidence>
<sequence length="446" mass="51461">MSMQKNYGDYVSKLVYLEFDFTVILVGNVATIEHKGNSMTVKTAIGETYRCYLPPDQDEGNDEFDSSYSGPSPLELLSPLFSKQTCSYKVDNYWIYEVCHYRYVRQYHNESEGKRQTEQEYYLGRWKITEGLELEEELEILTNINNHKPTKSKKVNGVNLPYFEMNLFDGTVCDINGHPRQANVLYVCYPQNKHSVLSVKETSTCQYEVIILTSLLCTHPWYKPPNSDDLSINCLPVNDSPRKPHNLKVLESDTSKLKKKTTKETKSSSKTKSTASKEKSSLIINNFLYEDVCLHGGSGWWTFEICYNDYIKQVHKEKGKQDEIIFLGFFNKQDHINWINENEKKKPNLEAKGTRNVIHHFYSSGSVCGKTGEQRVTEVRYKCTVVSDSGDTVELYLFEPRTCKYVLTIKSPSLCELINGPIDEYGLFKVEDKMIDNISPILFQFM</sequence>
<dbReference type="Proteomes" id="UP000325440">
    <property type="component" value="Unassembled WGS sequence"/>
</dbReference>
<dbReference type="GO" id="GO:0005788">
    <property type="term" value="C:endoplasmic reticulum lumen"/>
    <property type="evidence" value="ECO:0007669"/>
    <property type="project" value="TreeGrafter"/>
</dbReference>
<name>A0A5E4M623_9HEMI</name>
<keyword evidence="3" id="KW-0256">Endoplasmic reticulum</keyword>
<organism evidence="10 11">
    <name type="scientific">Cinara cedri</name>
    <dbReference type="NCBI Taxonomy" id="506608"/>
    <lineage>
        <taxon>Eukaryota</taxon>
        <taxon>Metazoa</taxon>
        <taxon>Ecdysozoa</taxon>
        <taxon>Arthropoda</taxon>
        <taxon>Hexapoda</taxon>
        <taxon>Insecta</taxon>
        <taxon>Pterygota</taxon>
        <taxon>Neoptera</taxon>
        <taxon>Paraneoptera</taxon>
        <taxon>Hemiptera</taxon>
        <taxon>Sternorrhyncha</taxon>
        <taxon>Aphidomorpha</taxon>
        <taxon>Aphidoidea</taxon>
        <taxon>Aphididae</taxon>
        <taxon>Lachninae</taxon>
        <taxon>Cinara</taxon>
    </lineage>
</organism>
<evidence type="ECO:0000256" key="6">
    <source>
        <dbReference type="ARBA" id="ARBA00041108"/>
    </source>
</evidence>
<keyword evidence="10" id="KW-0675">Receptor</keyword>
<dbReference type="Pfam" id="PF07915">
    <property type="entry name" value="PRKCSH"/>
    <property type="match status" value="2"/>
</dbReference>
<dbReference type="FunFam" id="2.70.130.10:FF:000001">
    <property type="entry name" value="Endoplasmic reticulum lectin 1"/>
    <property type="match status" value="1"/>
</dbReference>
<dbReference type="EMBL" id="CABPRJ010000042">
    <property type="protein sequence ID" value="VVC26705.1"/>
    <property type="molecule type" value="Genomic_DNA"/>
</dbReference>
<evidence type="ECO:0000256" key="5">
    <source>
        <dbReference type="ARBA" id="ARBA00037585"/>
    </source>
</evidence>
<dbReference type="InterPro" id="IPR009011">
    <property type="entry name" value="Man6P_isomerase_rcpt-bd_dom_sf"/>
</dbReference>
<comment type="subcellular location">
    <subcellularLocation>
        <location evidence="1">Endoplasmic reticulum</location>
    </subcellularLocation>
</comment>
<keyword evidence="11" id="KW-1185">Reference proteome</keyword>
<keyword evidence="4" id="KW-1015">Disulfide bond</keyword>
<evidence type="ECO:0000256" key="1">
    <source>
        <dbReference type="ARBA" id="ARBA00004240"/>
    </source>
</evidence>
<dbReference type="GO" id="GO:0030968">
    <property type="term" value="P:endoplasmic reticulum unfolded protein response"/>
    <property type="evidence" value="ECO:0007669"/>
    <property type="project" value="InterPro"/>
</dbReference>
<feature type="domain" description="MRH" evidence="9">
    <location>
        <begin position="291"/>
        <end position="417"/>
    </location>
</feature>
<dbReference type="Gene3D" id="2.70.130.10">
    <property type="entry name" value="Mannose-6-phosphate receptor binding domain"/>
    <property type="match status" value="2"/>
</dbReference>
<dbReference type="PANTHER" id="PTHR15414:SF0">
    <property type="entry name" value="ENDOPLASMIC RETICULUM LECTIN 1"/>
    <property type="match status" value="1"/>
</dbReference>